<evidence type="ECO:0008006" key="3">
    <source>
        <dbReference type="Google" id="ProtNLM"/>
    </source>
</evidence>
<protein>
    <recommendedName>
        <fullName evidence="3">PilZ domain-containing protein</fullName>
    </recommendedName>
</protein>
<dbReference type="EMBL" id="CP042914">
    <property type="protein sequence ID" value="QEG38943.1"/>
    <property type="molecule type" value="Genomic_DNA"/>
</dbReference>
<reference evidence="1 2" key="1">
    <citation type="submission" date="2019-08" db="EMBL/GenBank/DDBJ databases">
        <title>Deep-cultivation of Planctomycetes and their phenomic and genomic characterization uncovers novel biology.</title>
        <authorList>
            <person name="Wiegand S."/>
            <person name="Jogler M."/>
            <person name="Boedeker C."/>
            <person name="Pinto D."/>
            <person name="Vollmers J."/>
            <person name="Rivas-Marin E."/>
            <person name="Kohn T."/>
            <person name="Peeters S.H."/>
            <person name="Heuer A."/>
            <person name="Rast P."/>
            <person name="Oberbeckmann S."/>
            <person name="Bunk B."/>
            <person name="Jeske O."/>
            <person name="Meyerdierks A."/>
            <person name="Storesund J.E."/>
            <person name="Kallscheuer N."/>
            <person name="Luecker S."/>
            <person name="Lage O.M."/>
            <person name="Pohl T."/>
            <person name="Merkel B.J."/>
            <person name="Hornburger P."/>
            <person name="Mueller R.-W."/>
            <person name="Bruemmer F."/>
            <person name="Labrenz M."/>
            <person name="Spormann A.M."/>
            <person name="Op den Camp H."/>
            <person name="Overmann J."/>
            <person name="Amann R."/>
            <person name="Jetten M.S.M."/>
            <person name="Mascher T."/>
            <person name="Medema M.H."/>
            <person name="Devos D.P."/>
            <person name="Kaster A.-K."/>
            <person name="Ovreas L."/>
            <person name="Rohde M."/>
            <person name="Galperin M.Y."/>
            <person name="Jogler C."/>
        </authorList>
    </citation>
    <scope>NUCLEOTIDE SEQUENCE [LARGE SCALE GENOMIC DNA]</scope>
    <source>
        <strain evidence="1 2">UC8</strain>
    </source>
</reference>
<dbReference type="Proteomes" id="UP000325286">
    <property type="component" value="Chromosome"/>
</dbReference>
<dbReference type="KEGG" id="rul:UC8_09030"/>
<proteinExistence type="predicted"/>
<sequence>MLGRDYPQLLARLISRTEWSIELPEEQHRFFEESGPAPTVSDDVRRGGRIRVRTRGLGIPESTLPLIPRPLEGLGIYTSDFSRTGFCFVADRQFFPTETLRILLPTFWMRVTVVRSRRLGACCFENGTVLLQRLDPSTAAFEGLLEELAPA</sequence>
<evidence type="ECO:0000313" key="1">
    <source>
        <dbReference type="EMBL" id="QEG38943.1"/>
    </source>
</evidence>
<evidence type="ECO:0000313" key="2">
    <source>
        <dbReference type="Proteomes" id="UP000325286"/>
    </source>
</evidence>
<keyword evidence="2" id="KW-1185">Reference proteome</keyword>
<name>A0A5B9QYE1_9BACT</name>
<dbReference type="OrthoDB" id="274443at2"/>
<organism evidence="1 2">
    <name type="scientific">Roseimaritima ulvae</name>
    <dbReference type="NCBI Taxonomy" id="980254"/>
    <lineage>
        <taxon>Bacteria</taxon>
        <taxon>Pseudomonadati</taxon>
        <taxon>Planctomycetota</taxon>
        <taxon>Planctomycetia</taxon>
        <taxon>Pirellulales</taxon>
        <taxon>Pirellulaceae</taxon>
        <taxon>Roseimaritima</taxon>
    </lineage>
</organism>
<accession>A0A5B9QYE1</accession>
<dbReference type="RefSeq" id="WP_068140595.1">
    <property type="nucleotide sequence ID" value="NZ_CP042914.1"/>
</dbReference>
<gene>
    <name evidence="1" type="ORF">UC8_09030</name>
</gene>
<dbReference type="AlphaFoldDB" id="A0A5B9QYE1"/>